<evidence type="ECO:0000256" key="5">
    <source>
        <dbReference type="SAM" id="Phobius"/>
    </source>
</evidence>
<evidence type="ECO:0000256" key="1">
    <source>
        <dbReference type="ARBA" id="ARBA00004141"/>
    </source>
</evidence>
<dbReference type="Pfam" id="PF01040">
    <property type="entry name" value="UbiA"/>
    <property type="match status" value="1"/>
</dbReference>
<feature type="transmembrane region" description="Helical" evidence="5">
    <location>
        <begin position="229"/>
        <end position="247"/>
    </location>
</feature>
<keyword evidence="3 5" id="KW-1133">Transmembrane helix</keyword>
<comment type="subcellular location">
    <subcellularLocation>
        <location evidence="1">Membrane</location>
        <topology evidence="1">Multi-pass membrane protein</topology>
    </subcellularLocation>
</comment>
<sequence length="282" mass="32535">MKSTLLHLRLPFSLLLLPVYLFAYSEVPNPNIYNAIVVFIVWHLFVYPASNAYNSYFDKDEGSIALIKEPPKVQKSLLVTAYVLEWTGLLMAFLVSFEFALAVAIYNSFSKAYSHPRIRIKKYPILSFLVVFIFQGFFIYYSCYQAIGQYDLGLNADVIQAGLISSCLIGASYPLTQVYQHEEDNRRGDKTLSLLLGVKGSFLFSGFVFFLGFALMFDYWNRQNELHNFWVFALCCSPILGYFLWWFKQCLNRVEAASFKNAMGMTLISGLMMLLYFGWLWL</sequence>
<feature type="transmembrane region" description="Helical" evidence="5">
    <location>
        <begin position="159"/>
        <end position="179"/>
    </location>
</feature>
<reference evidence="6 7" key="1">
    <citation type="submission" date="2019-08" db="EMBL/GenBank/DDBJ databases">
        <title>Pedobacter sp. nov., isolated from Han river, South Korea.</title>
        <authorList>
            <person name="Lee D.-H."/>
            <person name="Kim Y.-S."/>
            <person name="Hwang E.-M."/>
            <person name="Le Tran T.C."/>
            <person name="Cha C.-J."/>
        </authorList>
    </citation>
    <scope>NUCLEOTIDE SEQUENCE [LARGE SCALE GENOMIC DNA]</scope>
    <source>
        <strain evidence="6 7">CJ43</strain>
    </source>
</reference>
<feature type="transmembrane region" description="Helical" evidence="5">
    <location>
        <begin position="191"/>
        <end position="217"/>
    </location>
</feature>
<dbReference type="KEGG" id="pej:FYC62_15080"/>
<gene>
    <name evidence="6" type="ORF">FYC62_15080</name>
</gene>
<keyword evidence="4 5" id="KW-0472">Membrane</keyword>
<dbReference type="AlphaFoldDB" id="A0A5C0VMK4"/>
<feature type="transmembrane region" description="Helical" evidence="5">
    <location>
        <begin position="126"/>
        <end position="147"/>
    </location>
</feature>
<feature type="transmembrane region" description="Helical" evidence="5">
    <location>
        <begin position="6"/>
        <end position="24"/>
    </location>
</feature>
<dbReference type="InterPro" id="IPR000537">
    <property type="entry name" value="UbiA_prenyltransferase"/>
</dbReference>
<keyword evidence="2 5" id="KW-0812">Transmembrane</keyword>
<evidence type="ECO:0000256" key="3">
    <source>
        <dbReference type="ARBA" id="ARBA00022989"/>
    </source>
</evidence>
<dbReference type="GO" id="GO:0016020">
    <property type="term" value="C:membrane"/>
    <property type="evidence" value="ECO:0007669"/>
    <property type="project" value="UniProtKB-SubCell"/>
</dbReference>
<evidence type="ECO:0000256" key="2">
    <source>
        <dbReference type="ARBA" id="ARBA00022692"/>
    </source>
</evidence>
<feature type="transmembrane region" description="Helical" evidence="5">
    <location>
        <begin position="31"/>
        <end position="50"/>
    </location>
</feature>
<dbReference type="RefSeq" id="WP_149075531.1">
    <property type="nucleotide sequence ID" value="NZ_CP043329.1"/>
</dbReference>
<keyword evidence="7" id="KW-1185">Reference proteome</keyword>
<evidence type="ECO:0000313" key="7">
    <source>
        <dbReference type="Proteomes" id="UP000323653"/>
    </source>
</evidence>
<organism evidence="6 7">
    <name type="scientific">Pedobacter aquae</name>
    <dbReference type="NCBI Taxonomy" id="2605747"/>
    <lineage>
        <taxon>Bacteria</taxon>
        <taxon>Pseudomonadati</taxon>
        <taxon>Bacteroidota</taxon>
        <taxon>Sphingobacteriia</taxon>
        <taxon>Sphingobacteriales</taxon>
        <taxon>Sphingobacteriaceae</taxon>
        <taxon>Pedobacter</taxon>
    </lineage>
</organism>
<name>A0A5C0VMK4_9SPHI</name>
<dbReference type="Proteomes" id="UP000323653">
    <property type="component" value="Chromosome"/>
</dbReference>
<dbReference type="EMBL" id="CP043329">
    <property type="protein sequence ID" value="QEK52841.1"/>
    <property type="molecule type" value="Genomic_DNA"/>
</dbReference>
<evidence type="ECO:0000256" key="4">
    <source>
        <dbReference type="ARBA" id="ARBA00023136"/>
    </source>
</evidence>
<feature type="transmembrane region" description="Helical" evidence="5">
    <location>
        <begin position="86"/>
        <end position="106"/>
    </location>
</feature>
<keyword evidence="6" id="KW-0830">Ubiquinone</keyword>
<evidence type="ECO:0000313" key="6">
    <source>
        <dbReference type="EMBL" id="QEK52841.1"/>
    </source>
</evidence>
<accession>A0A5C0VMK4</accession>
<proteinExistence type="predicted"/>
<feature type="transmembrane region" description="Helical" evidence="5">
    <location>
        <begin position="259"/>
        <end position="281"/>
    </location>
</feature>
<dbReference type="GO" id="GO:0016765">
    <property type="term" value="F:transferase activity, transferring alkyl or aryl (other than methyl) groups"/>
    <property type="evidence" value="ECO:0007669"/>
    <property type="project" value="InterPro"/>
</dbReference>
<protein>
    <submittedName>
        <fullName evidence="6">Ubiquinone biosynthesis protein UbiA</fullName>
    </submittedName>
</protein>